<proteinExistence type="predicted"/>
<reference evidence="3" key="2">
    <citation type="journal article" date="2017" name="Genome Biol. Evol.">
        <title>Comparative genomic analysis identifies a Campylobacter clade deficient in selenium metabolism.</title>
        <authorList>
            <person name="Miller W.G."/>
            <person name="Yee E."/>
            <person name="Lopes B.S."/>
            <person name="Chapman M.H."/>
            <person name="Huynh S."/>
            <person name="Bono J.L."/>
            <person name="Parker C.T."/>
            <person name="Strachan N.J.C."/>
            <person name="Forbes K.J."/>
        </authorList>
    </citation>
    <scope>NUCLEOTIDE SEQUENCE [LARGE SCALE GENOMIC DNA]</scope>
    <source>
        <strain evidence="3">NCTC 13004</strain>
    </source>
</reference>
<organism evidence="2 3">
    <name type="scientific">Campylobacter lanienae NCTC 13004</name>
    <dbReference type="NCBI Taxonomy" id="1031753"/>
    <lineage>
        <taxon>Bacteria</taxon>
        <taxon>Pseudomonadati</taxon>
        <taxon>Campylobacterota</taxon>
        <taxon>Epsilonproteobacteria</taxon>
        <taxon>Campylobacterales</taxon>
        <taxon>Campylobacteraceae</taxon>
        <taxon>Campylobacter</taxon>
    </lineage>
</organism>
<accession>A0A1X9SP27</accession>
<dbReference type="KEGG" id="clx:CLAN_1280"/>
<sequence length="72" mass="7874">MLNLAKSNGAPYKNPWRGHPLKGFSRGLGVVKGEAKVLLSFVASQTMIYIVVAVTLLICQKALPLPLKKRKI</sequence>
<feature type="transmembrane region" description="Helical" evidence="1">
    <location>
        <begin position="37"/>
        <end position="59"/>
    </location>
</feature>
<protein>
    <submittedName>
        <fullName evidence="2">Uncharacterized protein</fullName>
    </submittedName>
</protein>
<dbReference type="Proteomes" id="UP000202031">
    <property type="component" value="Chromosome"/>
</dbReference>
<keyword evidence="1" id="KW-0812">Transmembrane</keyword>
<evidence type="ECO:0000256" key="1">
    <source>
        <dbReference type="SAM" id="Phobius"/>
    </source>
</evidence>
<dbReference type="EMBL" id="CP015578">
    <property type="protein sequence ID" value="ARQ98004.1"/>
    <property type="molecule type" value="Genomic_DNA"/>
</dbReference>
<keyword evidence="1" id="KW-1133">Transmembrane helix</keyword>
<dbReference type="AlphaFoldDB" id="A0A1X9SP27"/>
<reference evidence="3" key="1">
    <citation type="journal article" date="2017" name="Genome Biol. Evol.">
        <title>Comparative Genomic Analysis Identifies a Campylobacter Clade Deficient in Selenium Metabolism.</title>
        <authorList>
            <person name="Miller W.G."/>
            <person name="Yee E."/>
            <person name="Lopes B.S."/>
            <person name="Chapman M.H."/>
            <person name="Huynh S."/>
            <person name="Bono J.L."/>
            <person name="Parker C.T."/>
            <person name="Strachan N.J.C."/>
            <person name="Forbes K.J."/>
        </authorList>
    </citation>
    <scope>NUCLEOTIDE SEQUENCE [LARGE SCALE GENOMIC DNA]</scope>
    <source>
        <strain evidence="3">NCTC 13004</strain>
    </source>
</reference>
<name>A0A1X9SP27_9BACT</name>
<evidence type="ECO:0000313" key="3">
    <source>
        <dbReference type="Proteomes" id="UP000202031"/>
    </source>
</evidence>
<keyword evidence="1" id="KW-0472">Membrane</keyword>
<gene>
    <name evidence="2" type="ORF">CLAN_1280</name>
</gene>
<evidence type="ECO:0000313" key="2">
    <source>
        <dbReference type="EMBL" id="ARQ98004.1"/>
    </source>
</evidence>